<evidence type="ECO:0000313" key="2">
    <source>
        <dbReference type="EMBL" id="BCU70742.1"/>
    </source>
</evidence>
<proteinExistence type="predicted"/>
<keyword evidence="1" id="KW-0812">Transmembrane</keyword>
<dbReference type="Proteomes" id="UP000825123">
    <property type="component" value="Chromosome"/>
</dbReference>
<keyword evidence="3" id="KW-1185">Reference proteome</keyword>
<dbReference type="EMBL" id="AP024597">
    <property type="protein sequence ID" value="BCU70742.1"/>
    <property type="molecule type" value="Genomic_DNA"/>
</dbReference>
<feature type="transmembrane region" description="Helical" evidence="1">
    <location>
        <begin position="6"/>
        <end position="32"/>
    </location>
</feature>
<accession>A0A8D5ZK05</accession>
<evidence type="ECO:0000256" key="1">
    <source>
        <dbReference type="SAM" id="Phobius"/>
    </source>
</evidence>
<reference evidence="2 3" key="1">
    <citation type="submission" date="2021-04" db="EMBL/GenBank/DDBJ databases">
        <title>Complete genome sequence of Stygiolobus sp. KN-1.</title>
        <authorList>
            <person name="Nakamura K."/>
            <person name="Sakai H."/>
            <person name="Kurosawa N."/>
        </authorList>
    </citation>
    <scope>NUCLEOTIDE SEQUENCE [LARGE SCALE GENOMIC DNA]</scope>
    <source>
        <strain evidence="2 3">KN-1</strain>
    </source>
</reference>
<keyword evidence="1" id="KW-0472">Membrane</keyword>
<gene>
    <name evidence="2" type="ORF">KN1_20390</name>
</gene>
<evidence type="ECO:0000313" key="3">
    <source>
        <dbReference type="Proteomes" id="UP000825123"/>
    </source>
</evidence>
<sequence>MLALTIIVILLTLFNYRLVLFDIIAILGYYFMPKYAFR</sequence>
<name>A0A8D5ZK05_9CREN</name>
<organism evidence="2 3">
    <name type="scientific">Stygiolobus caldivivus</name>
    <dbReference type="NCBI Taxonomy" id="2824673"/>
    <lineage>
        <taxon>Archaea</taxon>
        <taxon>Thermoproteota</taxon>
        <taxon>Thermoprotei</taxon>
        <taxon>Sulfolobales</taxon>
        <taxon>Sulfolobaceae</taxon>
        <taxon>Stygiolobus</taxon>
    </lineage>
</organism>
<dbReference type="KEGG" id="csty:KN1_20390"/>
<dbReference type="AlphaFoldDB" id="A0A8D5ZK05"/>
<keyword evidence="1" id="KW-1133">Transmembrane helix</keyword>
<protein>
    <submittedName>
        <fullName evidence="2">Uncharacterized protein</fullName>
    </submittedName>
</protein>